<feature type="compositionally biased region" description="Low complexity" evidence="1">
    <location>
        <begin position="1133"/>
        <end position="1146"/>
    </location>
</feature>
<feature type="region of interest" description="Disordered" evidence="1">
    <location>
        <begin position="1205"/>
        <end position="1243"/>
    </location>
</feature>
<dbReference type="Pfam" id="PF25480">
    <property type="entry name" value="DUF7904"/>
    <property type="match status" value="1"/>
</dbReference>
<feature type="compositionally biased region" description="Low complexity" evidence="1">
    <location>
        <begin position="407"/>
        <end position="417"/>
    </location>
</feature>
<feature type="compositionally biased region" description="Polar residues" evidence="1">
    <location>
        <begin position="828"/>
        <end position="838"/>
    </location>
</feature>
<dbReference type="OrthoDB" id="6375767at2759"/>
<dbReference type="EMBL" id="JAADJZ010000038">
    <property type="protein sequence ID" value="KAF2864982.1"/>
    <property type="molecule type" value="Genomic_DNA"/>
</dbReference>
<feature type="compositionally biased region" description="Polar residues" evidence="1">
    <location>
        <begin position="58"/>
        <end position="67"/>
    </location>
</feature>
<keyword evidence="5" id="KW-1185">Reference proteome</keyword>
<sequence length="1700" mass="183448">MSQELDPSEFVQRIRQLGAERDQEDAERVRKLEEEIIQGRSERLARRAERARSLSPDKPTTPQSQPLRSAAADAPSSVREKAADTPTPVMDLPEQQSARDDSLQRLTGSPAHDLEDTAPKKPTPSAAVLGRSGTLSWQQRRPQSSSGRRPLSMAAPPAEKMARDPSEPSSPADLSLSRNQIVQSLASKDPTWFRQTPDRGFGSAAYRRNPEDNASDVGSVSGKKQLPGMSRDSTAEPEATSPPPETVRSSSPSHAGSVRVSTALSNRFSANTSISGGDTEPSKVRSPLPMLDSQKFAPPSEQGSSGDGGDQSSAARALAMSPTQGRISPERTDRPASPTKGMGGFVQSAMLKRSDSVSKRWSSQVPQGLSRQNSTLSNRGTAAPSGFGSVSKADSRPTSLSRDHSMEPSSRPGSSSSNLTVTRDVAERDSAPKPEFIKPALPYHSRSKSVASTFSEDTRPTDETSPPSPSKRWSPTKSSWLESALNKPDSPKLKLPPPQQPAWMTEINRMKQQRGSIDLGKGGNPFQGPSGEPTSSGRSSPIKDVQLKPVSLRRAQSPNKEEVAEQVQPRPLESRKPESPKKDEAVHEVQPKPLSFRKPASPKKEESAEQIQPSPKPKPVLSPKPSILVPGDKKPGDKPVPSKDPVESMQEKPVIASPQPQPPVAQQPKDTPPAVLATSSKPEAPLKDFRAILKSRQPTSDASTKNEANEFQNVFGRLKKTETKNYVAPDTLKGNILRGKQALNNTGGPKPSARRDEFRDSLVSKKAAMLAKAQESGSAAHKRADSSNQETAAPEAIAKRKELGRSDSFPKSLPLSSDTEAAPEAIAQKQSLRTNQSVVPEKQAQPAFAATSSKEPVRSSKLAERFNPALAGILARGPPSVAANGAASEGSTIEDKTKNSRVGNEVPAPELTHITKGRARGPKRRAPATKQATAPTEKLPEQLPEKLPEKVATLAAVPLVKDEDVVLSKVPKTDQISEEPPMIRTPARESLRAKPATPMKSPELSRKLERTPSPEISRKLVKSPSPKLPRKPASLELGRRVSSGTKSITPKTTVQSEPVESPKPSPSARVSIIRSSRPLPTPPAKPVSQLDQSSVLKEIPPPNAGVSPVKDVSSPEKSVFSVKSATALWGRQSATPSPAPTKTKSPIKLPTKADEQAAMDNAGLNRLEEPVEPAPQKPRAPKRKPAGLGFGSLGSFAGLSSLVGARSRESTPPQPLSARQFPISPPASGDRPQSEPFKAHPMPAKSDGMFAEFFDEAPVTSADLPESINTVQILQNPPLDLGPSGKIKTLKKQVQEITGDGKLAPVPTQEEHILFQDSMYICIHIFADAKEAKTSEVYLWAGNGVAEPTLEDVMIFGRNIAKQNQGKLVVIRQGKETPNFFEALGGIVITRRGSRPAHKEYILCGRRHLGHIAFDEVDFKLNSLCSGFPYIISTQSGKVFLWKGRGCSAEELSGARLMGMDLTPNGDFVEVDEGAEPLTLFNVFPPTDPSSKGPAIPRSADHWRYKATSANYRARLFKMEQHTSSGWGPGLQVSSFFAPLLRRPSWQSYPFASSPAPDNKPTERPQTPGTPKSPETITTKVVEIMPFTQRDLEPEHIYVLDAFFEVYIIVGSLSRTQAAAFSTALLFAQEYLLLAVSEEDRPFMPVATVVLEGVPRDLKAVFRCWDDAMVPAANLMQGKLGRGKSLRIVGLGKAMEGTRL</sequence>
<dbReference type="PANTHER" id="PTHR11977:SF133">
    <property type="entry name" value="DUF4045 DOMAIN-CONTAINING PROTEIN"/>
    <property type="match status" value="1"/>
</dbReference>
<feature type="compositionally biased region" description="Polar residues" evidence="1">
    <location>
        <begin position="1564"/>
        <end position="1576"/>
    </location>
</feature>
<feature type="compositionally biased region" description="Basic residues" evidence="1">
    <location>
        <begin position="915"/>
        <end position="927"/>
    </location>
</feature>
<evidence type="ECO:0000313" key="5">
    <source>
        <dbReference type="Proteomes" id="UP000481861"/>
    </source>
</evidence>
<reference evidence="4 5" key="1">
    <citation type="submission" date="2020-01" db="EMBL/GenBank/DDBJ databases">
        <authorList>
            <consortium name="DOE Joint Genome Institute"/>
            <person name="Haridas S."/>
            <person name="Albert R."/>
            <person name="Binder M."/>
            <person name="Bloem J."/>
            <person name="Labutti K."/>
            <person name="Salamov A."/>
            <person name="Andreopoulos B."/>
            <person name="Baker S.E."/>
            <person name="Barry K."/>
            <person name="Bills G."/>
            <person name="Bluhm B.H."/>
            <person name="Cannon C."/>
            <person name="Castanera R."/>
            <person name="Culley D.E."/>
            <person name="Daum C."/>
            <person name="Ezra D."/>
            <person name="Gonzalez J.B."/>
            <person name="Henrissat B."/>
            <person name="Kuo A."/>
            <person name="Liang C."/>
            <person name="Lipzen A."/>
            <person name="Lutzoni F."/>
            <person name="Magnuson J."/>
            <person name="Mondo S."/>
            <person name="Nolan M."/>
            <person name="Ohm R."/>
            <person name="Pangilinan J."/>
            <person name="Park H.-J.H."/>
            <person name="Ramirez L."/>
            <person name="Alfaro M."/>
            <person name="Sun H."/>
            <person name="Tritt A."/>
            <person name="Yoshinaga Y."/>
            <person name="Zwiers L.-H.L."/>
            <person name="Turgeon B.G."/>
            <person name="Goodwin S.B."/>
            <person name="Spatafora J.W."/>
            <person name="Crous P.W."/>
            <person name="Grigoriev I.V."/>
        </authorList>
    </citation>
    <scope>NUCLEOTIDE SEQUENCE [LARGE SCALE GENOMIC DNA]</scope>
    <source>
        <strain evidence="4 5">CBS 611.86</strain>
    </source>
</reference>
<dbReference type="InterPro" id="IPR025118">
    <property type="entry name" value="DUF4045"/>
</dbReference>
<dbReference type="GO" id="GO:0051016">
    <property type="term" value="P:barbed-end actin filament capping"/>
    <property type="evidence" value="ECO:0007669"/>
    <property type="project" value="TreeGrafter"/>
</dbReference>
<dbReference type="GO" id="GO:0051014">
    <property type="term" value="P:actin filament severing"/>
    <property type="evidence" value="ECO:0007669"/>
    <property type="project" value="TreeGrafter"/>
</dbReference>
<dbReference type="Pfam" id="PF13254">
    <property type="entry name" value="DUF4045"/>
    <property type="match status" value="1"/>
</dbReference>
<feature type="compositionally biased region" description="Basic and acidic residues" evidence="1">
    <location>
        <begin position="18"/>
        <end position="34"/>
    </location>
</feature>
<feature type="domain" description="DUF7904" evidence="3">
    <location>
        <begin position="1293"/>
        <end position="1392"/>
    </location>
</feature>
<evidence type="ECO:0000259" key="3">
    <source>
        <dbReference type="Pfam" id="PF25480"/>
    </source>
</evidence>
<dbReference type="InterPro" id="IPR029006">
    <property type="entry name" value="ADF-H/Gelsolin-like_dom_sf"/>
</dbReference>
<feature type="compositionally biased region" description="Polar residues" evidence="1">
    <location>
        <begin position="471"/>
        <end position="481"/>
    </location>
</feature>
<dbReference type="SMART" id="SM00262">
    <property type="entry name" value="GEL"/>
    <property type="match status" value="2"/>
</dbReference>
<accession>A0A7C8M6C3</accession>
<feature type="region of interest" description="Disordered" evidence="1">
    <location>
        <begin position="875"/>
        <end position="946"/>
    </location>
</feature>
<organism evidence="4 5">
    <name type="scientific">Massariosphaeria phaeospora</name>
    <dbReference type="NCBI Taxonomy" id="100035"/>
    <lineage>
        <taxon>Eukaryota</taxon>
        <taxon>Fungi</taxon>
        <taxon>Dikarya</taxon>
        <taxon>Ascomycota</taxon>
        <taxon>Pezizomycotina</taxon>
        <taxon>Dothideomycetes</taxon>
        <taxon>Pleosporomycetidae</taxon>
        <taxon>Pleosporales</taxon>
        <taxon>Pleosporales incertae sedis</taxon>
        <taxon>Massariosphaeria</taxon>
    </lineage>
</organism>
<feature type="compositionally biased region" description="Polar residues" evidence="1">
    <location>
        <begin position="247"/>
        <end position="276"/>
    </location>
</feature>
<dbReference type="Gene3D" id="3.40.20.10">
    <property type="entry name" value="Severin"/>
    <property type="match status" value="3"/>
</dbReference>
<feature type="compositionally biased region" description="Basic and acidic residues" evidence="1">
    <location>
        <begin position="572"/>
        <end position="590"/>
    </location>
</feature>
<feature type="compositionally biased region" description="Polar residues" evidence="1">
    <location>
        <begin position="359"/>
        <end position="380"/>
    </location>
</feature>
<gene>
    <name evidence="4" type="ORF">BDV95DRAFT_269150</name>
</gene>
<dbReference type="SUPFAM" id="SSF55753">
    <property type="entry name" value="Actin depolymerizing proteins"/>
    <property type="match status" value="3"/>
</dbReference>
<feature type="compositionally biased region" description="Basic and acidic residues" evidence="1">
    <location>
        <begin position="40"/>
        <end position="52"/>
    </location>
</feature>
<evidence type="ECO:0000313" key="4">
    <source>
        <dbReference type="EMBL" id="KAF2864982.1"/>
    </source>
</evidence>
<feature type="compositionally biased region" description="Polar residues" evidence="1">
    <location>
        <begin position="1042"/>
        <end position="1055"/>
    </location>
</feature>
<proteinExistence type="predicted"/>
<feature type="region of interest" description="Disordered" evidence="1">
    <location>
        <begin position="737"/>
        <end position="861"/>
    </location>
</feature>
<feature type="compositionally biased region" description="Basic and acidic residues" evidence="1">
    <location>
        <begin position="631"/>
        <end position="650"/>
    </location>
</feature>
<dbReference type="InterPro" id="IPR057226">
    <property type="entry name" value="DUF7904"/>
</dbReference>
<feature type="compositionally biased region" description="Basic and acidic residues" evidence="1">
    <location>
        <begin position="424"/>
        <end position="436"/>
    </location>
</feature>
<evidence type="ECO:0000259" key="2">
    <source>
        <dbReference type="Pfam" id="PF13254"/>
    </source>
</evidence>
<feature type="compositionally biased region" description="Basic and acidic residues" evidence="1">
    <location>
        <begin position="753"/>
        <end position="763"/>
    </location>
</feature>
<comment type="caution">
    <text evidence="4">The sequence shown here is derived from an EMBL/GenBank/DDBJ whole genome shotgun (WGS) entry which is preliminary data.</text>
</comment>
<protein>
    <submittedName>
        <fullName evidence="4">Uncharacterized protein</fullName>
    </submittedName>
</protein>
<dbReference type="GO" id="GO:0005546">
    <property type="term" value="F:phosphatidylinositol-4,5-bisphosphate binding"/>
    <property type="evidence" value="ECO:0007669"/>
    <property type="project" value="TreeGrafter"/>
</dbReference>
<feature type="region of interest" description="Disordered" evidence="1">
    <location>
        <begin position="1551"/>
        <end position="1576"/>
    </location>
</feature>
<feature type="compositionally biased region" description="Basic and acidic residues" evidence="1">
    <location>
        <begin position="1003"/>
        <end position="1018"/>
    </location>
</feature>
<feature type="region of interest" description="Disordered" evidence="1">
    <location>
        <begin position="967"/>
        <end position="1191"/>
    </location>
</feature>
<feature type="domain" description="DUF4045" evidence="2">
    <location>
        <begin position="6"/>
        <end position="769"/>
    </location>
</feature>
<feature type="region of interest" description="Disordered" evidence="1">
    <location>
        <begin position="1"/>
        <end position="690"/>
    </location>
</feature>
<feature type="compositionally biased region" description="Polar residues" evidence="1">
    <location>
        <begin position="176"/>
        <end position="186"/>
    </location>
</feature>
<dbReference type="InterPro" id="IPR007122">
    <property type="entry name" value="Villin/Gelsolin"/>
</dbReference>
<dbReference type="GO" id="GO:0008154">
    <property type="term" value="P:actin polymerization or depolymerization"/>
    <property type="evidence" value="ECO:0007669"/>
    <property type="project" value="TreeGrafter"/>
</dbReference>
<dbReference type="Proteomes" id="UP000481861">
    <property type="component" value="Unassembled WGS sequence"/>
</dbReference>
<name>A0A7C8M6C3_9PLEO</name>
<feature type="compositionally biased region" description="Low complexity" evidence="1">
    <location>
        <begin position="135"/>
        <end position="152"/>
    </location>
</feature>
<dbReference type="GO" id="GO:0051015">
    <property type="term" value="F:actin filament binding"/>
    <property type="evidence" value="ECO:0007669"/>
    <property type="project" value="InterPro"/>
</dbReference>
<dbReference type="PANTHER" id="PTHR11977">
    <property type="entry name" value="VILLIN"/>
    <property type="match status" value="1"/>
</dbReference>
<evidence type="ECO:0000256" key="1">
    <source>
        <dbReference type="SAM" id="MobiDB-lite"/>
    </source>
</evidence>
<dbReference type="GO" id="GO:0015629">
    <property type="term" value="C:actin cytoskeleton"/>
    <property type="evidence" value="ECO:0007669"/>
    <property type="project" value="TreeGrafter"/>
</dbReference>
<dbReference type="GO" id="GO:0005737">
    <property type="term" value="C:cytoplasm"/>
    <property type="evidence" value="ECO:0007669"/>
    <property type="project" value="TreeGrafter"/>
</dbReference>